<protein>
    <submittedName>
        <fullName evidence="1">Uncharacterized protein</fullName>
    </submittedName>
</protein>
<proteinExistence type="predicted"/>
<dbReference type="AlphaFoldDB" id="A0A2P2P4G5"/>
<accession>A0A2P2P4G5</accession>
<name>A0A2P2P4G5_RHIMU</name>
<dbReference type="EMBL" id="GGEC01069182">
    <property type="protein sequence ID" value="MBX49666.1"/>
    <property type="molecule type" value="Transcribed_RNA"/>
</dbReference>
<sequence length="35" mass="4371">MYHLATHLIRHLFALWQCKYQSATLFHFICKWICF</sequence>
<evidence type="ECO:0000313" key="1">
    <source>
        <dbReference type="EMBL" id="MBX49666.1"/>
    </source>
</evidence>
<organism evidence="1">
    <name type="scientific">Rhizophora mucronata</name>
    <name type="common">Asiatic mangrove</name>
    <dbReference type="NCBI Taxonomy" id="61149"/>
    <lineage>
        <taxon>Eukaryota</taxon>
        <taxon>Viridiplantae</taxon>
        <taxon>Streptophyta</taxon>
        <taxon>Embryophyta</taxon>
        <taxon>Tracheophyta</taxon>
        <taxon>Spermatophyta</taxon>
        <taxon>Magnoliopsida</taxon>
        <taxon>eudicotyledons</taxon>
        <taxon>Gunneridae</taxon>
        <taxon>Pentapetalae</taxon>
        <taxon>rosids</taxon>
        <taxon>fabids</taxon>
        <taxon>Malpighiales</taxon>
        <taxon>Rhizophoraceae</taxon>
        <taxon>Rhizophora</taxon>
    </lineage>
</organism>
<reference evidence="1" key="1">
    <citation type="submission" date="2018-02" db="EMBL/GenBank/DDBJ databases">
        <title>Rhizophora mucronata_Transcriptome.</title>
        <authorList>
            <person name="Meera S.P."/>
            <person name="Sreeshan A."/>
            <person name="Augustine A."/>
        </authorList>
    </citation>
    <scope>NUCLEOTIDE SEQUENCE</scope>
    <source>
        <tissue evidence="1">Leaf</tissue>
    </source>
</reference>